<dbReference type="Proteomes" id="UP000193411">
    <property type="component" value="Unassembled WGS sequence"/>
</dbReference>
<feature type="transmembrane region" description="Helical" evidence="2">
    <location>
        <begin position="16"/>
        <end position="36"/>
    </location>
</feature>
<name>A0A1Y2HHU7_9FUNG</name>
<feature type="compositionally biased region" description="Polar residues" evidence="1">
    <location>
        <begin position="302"/>
        <end position="319"/>
    </location>
</feature>
<keyword evidence="2" id="KW-0472">Membrane</keyword>
<organism evidence="3 4">
    <name type="scientific">Catenaria anguillulae PL171</name>
    <dbReference type="NCBI Taxonomy" id="765915"/>
    <lineage>
        <taxon>Eukaryota</taxon>
        <taxon>Fungi</taxon>
        <taxon>Fungi incertae sedis</taxon>
        <taxon>Blastocladiomycota</taxon>
        <taxon>Blastocladiomycetes</taxon>
        <taxon>Blastocladiales</taxon>
        <taxon>Catenariaceae</taxon>
        <taxon>Catenaria</taxon>
    </lineage>
</organism>
<comment type="caution">
    <text evidence="3">The sequence shown here is derived from an EMBL/GenBank/DDBJ whole genome shotgun (WGS) entry which is preliminary data.</text>
</comment>
<keyword evidence="2" id="KW-0812">Transmembrane</keyword>
<feature type="transmembrane region" description="Helical" evidence="2">
    <location>
        <begin position="330"/>
        <end position="359"/>
    </location>
</feature>
<keyword evidence="2" id="KW-1133">Transmembrane helix</keyword>
<gene>
    <name evidence="3" type="ORF">BCR44DRAFT_361787</name>
</gene>
<evidence type="ECO:0000256" key="2">
    <source>
        <dbReference type="SAM" id="Phobius"/>
    </source>
</evidence>
<keyword evidence="4" id="KW-1185">Reference proteome</keyword>
<evidence type="ECO:0000256" key="1">
    <source>
        <dbReference type="SAM" id="MobiDB-lite"/>
    </source>
</evidence>
<proteinExistence type="predicted"/>
<feature type="transmembrane region" description="Helical" evidence="2">
    <location>
        <begin position="210"/>
        <end position="235"/>
    </location>
</feature>
<protein>
    <submittedName>
        <fullName evidence="3">Uncharacterized protein</fullName>
    </submittedName>
</protein>
<feature type="region of interest" description="Disordered" evidence="1">
    <location>
        <begin position="282"/>
        <end position="321"/>
    </location>
</feature>
<sequence length="406" mass="45115">MRRVMLERLTRPLKGAWWVGVCVFLFLAAVVTGFVLCMNFTSASEAKLAVEFAATRDARRNVLNIVEGMRQMLYGNLLQNRDEFDQGRTQLADRHAELVKDLLPIINPIDAIYHERLPHIKLFHRINVNATRVDFIPATVTPVELANTIAQTGSLVLGLSEFGVLSSQHFANISSLRFIVDNFFEIYDGMRLLPSIGLQVHAEMAQQVTIMISVIMAVSLALLGILGVVVFLAIFRQYFRQESKVHGLMMAFPKRTAANLLVDIEEELESFREITQNEELDETDLGATTADTSNNDGDDSVPTGSSVENATGGQSSRSGIPSKRRRVTKYYIWLALAFTGICTCVLALFSYTLSALFAVDGDTNLLVKSADRRYFLNGIVFAAREFASPDWSIPSAKILQNPRSPA</sequence>
<reference evidence="3 4" key="1">
    <citation type="submission" date="2016-07" db="EMBL/GenBank/DDBJ databases">
        <title>Pervasive Adenine N6-methylation of Active Genes in Fungi.</title>
        <authorList>
            <consortium name="DOE Joint Genome Institute"/>
            <person name="Mondo S.J."/>
            <person name="Dannebaum R.O."/>
            <person name="Kuo R.C."/>
            <person name="Labutti K."/>
            <person name="Haridas S."/>
            <person name="Kuo A."/>
            <person name="Salamov A."/>
            <person name="Ahrendt S.R."/>
            <person name="Lipzen A."/>
            <person name="Sullivan W."/>
            <person name="Andreopoulos W.B."/>
            <person name="Clum A."/>
            <person name="Lindquist E."/>
            <person name="Daum C."/>
            <person name="Ramamoorthy G.K."/>
            <person name="Gryganskyi A."/>
            <person name="Culley D."/>
            <person name="Magnuson J.K."/>
            <person name="James T.Y."/>
            <person name="O'Malley M.A."/>
            <person name="Stajich J.E."/>
            <person name="Spatafora J.W."/>
            <person name="Visel A."/>
            <person name="Grigoriev I.V."/>
        </authorList>
    </citation>
    <scope>NUCLEOTIDE SEQUENCE [LARGE SCALE GENOMIC DNA]</scope>
    <source>
        <strain evidence="3 4">PL171</strain>
    </source>
</reference>
<dbReference type="AlphaFoldDB" id="A0A1Y2HHU7"/>
<evidence type="ECO:0000313" key="3">
    <source>
        <dbReference type="EMBL" id="ORZ34099.1"/>
    </source>
</evidence>
<dbReference type="EMBL" id="MCFL01000031">
    <property type="protein sequence ID" value="ORZ34099.1"/>
    <property type="molecule type" value="Genomic_DNA"/>
</dbReference>
<accession>A0A1Y2HHU7</accession>
<evidence type="ECO:0000313" key="4">
    <source>
        <dbReference type="Proteomes" id="UP000193411"/>
    </source>
</evidence>